<dbReference type="GO" id="GO:0001217">
    <property type="term" value="F:DNA-binding transcription repressor activity"/>
    <property type="evidence" value="ECO:0007669"/>
    <property type="project" value="TreeGrafter"/>
</dbReference>
<dbReference type="Proteomes" id="UP000239089">
    <property type="component" value="Unassembled WGS sequence"/>
</dbReference>
<name>A0A2S6N1B8_9HYPH</name>
<evidence type="ECO:0000256" key="1">
    <source>
        <dbReference type="ARBA" id="ARBA00004453"/>
    </source>
</evidence>
<evidence type="ECO:0000256" key="3">
    <source>
        <dbReference type="ARBA" id="ARBA00022490"/>
    </source>
</evidence>
<dbReference type="Pfam" id="PF00816">
    <property type="entry name" value="Histone_HNS"/>
    <property type="match status" value="1"/>
</dbReference>
<dbReference type="Gene3D" id="4.10.430.10">
    <property type="entry name" value="Histone-like protein H-NS, C-terminal domain"/>
    <property type="match status" value="1"/>
</dbReference>
<dbReference type="GO" id="GO:0003680">
    <property type="term" value="F:minor groove of adenine-thymine-rich DNA binding"/>
    <property type="evidence" value="ECO:0007669"/>
    <property type="project" value="TreeGrafter"/>
</dbReference>
<keyword evidence="4" id="KW-0238">DNA-binding</keyword>
<evidence type="ECO:0000256" key="4">
    <source>
        <dbReference type="ARBA" id="ARBA00023125"/>
    </source>
</evidence>
<dbReference type="AlphaFoldDB" id="A0A2S6N1B8"/>
<dbReference type="OrthoDB" id="5297879at2"/>
<keyword evidence="7" id="KW-1185">Reference proteome</keyword>
<keyword evidence="3" id="KW-0963">Cytoplasm</keyword>
<dbReference type="GO" id="GO:0003681">
    <property type="term" value="F:bent DNA binding"/>
    <property type="evidence" value="ECO:0007669"/>
    <property type="project" value="TreeGrafter"/>
</dbReference>
<comment type="similarity">
    <text evidence="2">Belongs to the histone-like protein H-NS family.</text>
</comment>
<dbReference type="PANTHER" id="PTHR38097:SF2">
    <property type="entry name" value="DNA-BINDING PROTEIN STPA"/>
    <property type="match status" value="1"/>
</dbReference>
<comment type="caution">
    <text evidence="6">The sequence shown here is derived from an EMBL/GenBank/DDBJ whole genome shotgun (WGS) entry which is preliminary data.</text>
</comment>
<dbReference type="GO" id="GO:0032993">
    <property type="term" value="C:protein-DNA complex"/>
    <property type="evidence" value="ECO:0007669"/>
    <property type="project" value="TreeGrafter"/>
</dbReference>
<dbReference type="InterPro" id="IPR027444">
    <property type="entry name" value="H-NS_C_dom"/>
</dbReference>
<protein>
    <submittedName>
        <fullName evidence="6">Histidinol phosphate phosphatase</fullName>
    </submittedName>
</protein>
<dbReference type="SUPFAM" id="SSF81273">
    <property type="entry name" value="H-NS histone-like proteins"/>
    <property type="match status" value="1"/>
</dbReference>
<dbReference type="GO" id="GO:0009295">
    <property type="term" value="C:nucleoid"/>
    <property type="evidence" value="ECO:0007669"/>
    <property type="project" value="UniProtKB-SubCell"/>
</dbReference>
<evidence type="ECO:0000256" key="2">
    <source>
        <dbReference type="ARBA" id="ARBA00010610"/>
    </source>
</evidence>
<proteinExistence type="inferred from homology"/>
<dbReference type="GO" id="GO:0000976">
    <property type="term" value="F:transcription cis-regulatory region binding"/>
    <property type="evidence" value="ECO:0007669"/>
    <property type="project" value="TreeGrafter"/>
</dbReference>
<sequence length="108" mass="12385">MMEKLDINSMSVDELWSLHEEISELLSARIHEQKRVLEERLAVLNGGATATEIPRAAPKPARRKYPKVLPRYRNPESAETWSGRGKRPRWLVAAMKAGRDMQEFLISS</sequence>
<evidence type="ECO:0000313" key="6">
    <source>
        <dbReference type="EMBL" id="PPQ28386.1"/>
    </source>
</evidence>
<dbReference type="EMBL" id="NHSJ01000111">
    <property type="protein sequence ID" value="PPQ28386.1"/>
    <property type="molecule type" value="Genomic_DNA"/>
</dbReference>
<accession>A0A2S6N1B8</accession>
<organism evidence="6 7">
    <name type="scientific">Rhodoblastus sphagnicola</name>
    <dbReference type="NCBI Taxonomy" id="333368"/>
    <lineage>
        <taxon>Bacteria</taxon>
        <taxon>Pseudomonadati</taxon>
        <taxon>Pseudomonadota</taxon>
        <taxon>Alphaproteobacteria</taxon>
        <taxon>Hyphomicrobiales</taxon>
        <taxon>Rhodoblastaceae</taxon>
        <taxon>Rhodoblastus</taxon>
    </lineage>
</organism>
<dbReference type="GO" id="GO:0005829">
    <property type="term" value="C:cytosol"/>
    <property type="evidence" value="ECO:0007669"/>
    <property type="project" value="TreeGrafter"/>
</dbReference>
<evidence type="ECO:0000313" key="7">
    <source>
        <dbReference type="Proteomes" id="UP000239089"/>
    </source>
</evidence>
<reference evidence="6 7" key="1">
    <citation type="journal article" date="2018" name="Arch. Microbiol.">
        <title>New insights into the metabolic potential of the phototrophic purple bacterium Rhodopila globiformis DSM 161(T) from its draft genome sequence and evidence for a vanadium-dependent nitrogenase.</title>
        <authorList>
            <person name="Imhoff J.F."/>
            <person name="Rahn T."/>
            <person name="Kunzel S."/>
            <person name="Neulinger S.C."/>
        </authorList>
    </citation>
    <scope>NUCLEOTIDE SEQUENCE [LARGE SCALE GENOMIC DNA]</scope>
    <source>
        <strain evidence="6 7">DSM 16996</strain>
    </source>
</reference>
<feature type="domain" description="DNA-binding protein H-NS-like C-terminal" evidence="5">
    <location>
        <begin position="62"/>
        <end position="106"/>
    </location>
</feature>
<gene>
    <name evidence="6" type="ORF">CCR94_18105</name>
</gene>
<comment type="subcellular location">
    <subcellularLocation>
        <location evidence="1">Cytoplasm</location>
        <location evidence="1">Nucleoid</location>
    </subcellularLocation>
</comment>
<evidence type="ECO:0000259" key="5">
    <source>
        <dbReference type="SMART" id="SM00528"/>
    </source>
</evidence>
<dbReference type="PANTHER" id="PTHR38097">
    <property type="match status" value="1"/>
</dbReference>
<dbReference type="SMART" id="SM00528">
    <property type="entry name" value="HNS"/>
    <property type="match status" value="1"/>
</dbReference>
<dbReference type="InterPro" id="IPR037150">
    <property type="entry name" value="H-NS_C_dom_sf"/>
</dbReference>